<name>A0A699JAY0_TANCI</name>
<dbReference type="EMBL" id="BKCJ010389452">
    <property type="protein sequence ID" value="GFA23119.1"/>
    <property type="molecule type" value="Genomic_DNA"/>
</dbReference>
<reference evidence="2" key="1">
    <citation type="journal article" date="2019" name="Sci. Rep.">
        <title>Draft genome of Tanacetum cinerariifolium, the natural source of mosquito coil.</title>
        <authorList>
            <person name="Yamashiro T."/>
            <person name="Shiraishi A."/>
            <person name="Satake H."/>
            <person name="Nakayama K."/>
        </authorList>
    </citation>
    <scope>NUCLEOTIDE SEQUENCE</scope>
</reference>
<protein>
    <submittedName>
        <fullName evidence="2">Uncharacterized protein</fullName>
    </submittedName>
</protein>
<comment type="caution">
    <text evidence="2">The sequence shown here is derived from an EMBL/GenBank/DDBJ whole genome shotgun (WGS) entry which is preliminary data.</text>
</comment>
<organism evidence="2">
    <name type="scientific">Tanacetum cinerariifolium</name>
    <name type="common">Dalmatian daisy</name>
    <name type="synonym">Chrysanthemum cinerariifolium</name>
    <dbReference type="NCBI Taxonomy" id="118510"/>
    <lineage>
        <taxon>Eukaryota</taxon>
        <taxon>Viridiplantae</taxon>
        <taxon>Streptophyta</taxon>
        <taxon>Embryophyta</taxon>
        <taxon>Tracheophyta</taxon>
        <taxon>Spermatophyta</taxon>
        <taxon>Magnoliopsida</taxon>
        <taxon>eudicotyledons</taxon>
        <taxon>Gunneridae</taxon>
        <taxon>Pentapetalae</taxon>
        <taxon>asterids</taxon>
        <taxon>campanulids</taxon>
        <taxon>Asterales</taxon>
        <taxon>Asteraceae</taxon>
        <taxon>Asteroideae</taxon>
        <taxon>Anthemideae</taxon>
        <taxon>Anthemidinae</taxon>
        <taxon>Tanacetum</taxon>
    </lineage>
</organism>
<feature type="non-terminal residue" evidence="2">
    <location>
        <position position="1"/>
    </location>
</feature>
<evidence type="ECO:0000313" key="2">
    <source>
        <dbReference type="EMBL" id="GFA23119.1"/>
    </source>
</evidence>
<accession>A0A699JAY0</accession>
<sequence>ATNAIGSKMDDSDSEKVENVFVEDNGKHMDDLVDDARKKVEAPPKKTPRETSIWSGRKASSPKRNVVFSSEMNVHYFDRDDMIFDDIGQANDEVEH</sequence>
<proteinExistence type="predicted"/>
<feature type="region of interest" description="Disordered" evidence="1">
    <location>
        <begin position="40"/>
        <end position="60"/>
    </location>
</feature>
<feature type="compositionally biased region" description="Basic and acidic residues" evidence="1">
    <location>
        <begin position="40"/>
        <end position="49"/>
    </location>
</feature>
<dbReference type="AlphaFoldDB" id="A0A699JAY0"/>
<evidence type="ECO:0000256" key="1">
    <source>
        <dbReference type="SAM" id="MobiDB-lite"/>
    </source>
</evidence>
<gene>
    <name evidence="2" type="ORF">Tci_595091</name>
</gene>